<evidence type="ECO:0000313" key="2">
    <source>
        <dbReference type="Proteomes" id="UP001152622"/>
    </source>
</evidence>
<dbReference type="AlphaFoldDB" id="A0A9Q1G592"/>
<organism evidence="1 2">
    <name type="scientific">Synaphobranchus kaupii</name>
    <name type="common">Kaup's arrowtooth eel</name>
    <dbReference type="NCBI Taxonomy" id="118154"/>
    <lineage>
        <taxon>Eukaryota</taxon>
        <taxon>Metazoa</taxon>
        <taxon>Chordata</taxon>
        <taxon>Craniata</taxon>
        <taxon>Vertebrata</taxon>
        <taxon>Euteleostomi</taxon>
        <taxon>Actinopterygii</taxon>
        <taxon>Neopterygii</taxon>
        <taxon>Teleostei</taxon>
        <taxon>Anguilliformes</taxon>
        <taxon>Synaphobranchidae</taxon>
        <taxon>Synaphobranchus</taxon>
    </lineage>
</organism>
<reference evidence="1" key="1">
    <citation type="journal article" date="2023" name="Science">
        <title>Genome structures resolve the early diversification of teleost fishes.</title>
        <authorList>
            <person name="Parey E."/>
            <person name="Louis A."/>
            <person name="Montfort J."/>
            <person name="Bouchez O."/>
            <person name="Roques C."/>
            <person name="Iampietro C."/>
            <person name="Lluch J."/>
            <person name="Castinel A."/>
            <person name="Donnadieu C."/>
            <person name="Desvignes T."/>
            <person name="Floi Bucao C."/>
            <person name="Jouanno E."/>
            <person name="Wen M."/>
            <person name="Mejri S."/>
            <person name="Dirks R."/>
            <person name="Jansen H."/>
            <person name="Henkel C."/>
            <person name="Chen W.J."/>
            <person name="Zahm M."/>
            <person name="Cabau C."/>
            <person name="Klopp C."/>
            <person name="Thompson A.W."/>
            <person name="Robinson-Rechavi M."/>
            <person name="Braasch I."/>
            <person name="Lecointre G."/>
            <person name="Bobe J."/>
            <person name="Postlethwait J.H."/>
            <person name="Berthelot C."/>
            <person name="Roest Crollius H."/>
            <person name="Guiguen Y."/>
        </authorList>
    </citation>
    <scope>NUCLEOTIDE SEQUENCE</scope>
    <source>
        <strain evidence="1">WJC10195</strain>
    </source>
</reference>
<gene>
    <name evidence="1" type="ORF">SKAU_G00060410</name>
</gene>
<dbReference type="EMBL" id="JAINUF010000002">
    <property type="protein sequence ID" value="KAJ8375461.1"/>
    <property type="molecule type" value="Genomic_DNA"/>
</dbReference>
<name>A0A9Q1G592_SYNKA</name>
<accession>A0A9Q1G592</accession>
<proteinExistence type="predicted"/>
<keyword evidence="2" id="KW-1185">Reference proteome</keyword>
<dbReference type="Proteomes" id="UP001152622">
    <property type="component" value="Chromosome 2"/>
</dbReference>
<sequence>MAPPATPTGAAALLEELFCFFDILHRSALPSQHLDQDLATTGASSRRSIINTWSAAFSSSMTSAKAEQGGSAGITDQISAPTPQTQFLAGMVCPP</sequence>
<evidence type="ECO:0000313" key="1">
    <source>
        <dbReference type="EMBL" id="KAJ8375461.1"/>
    </source>
</evidence>
<protein>
    <submittedName>
        <fullName evidence="1">Uncharacterized protein</fullName>
    </submittedName>
</protein>
<comment type="caution">
    <text evidence="1">The sequence shown here is derived from an EMBL/GenBank/DDBJ whole genome shotgun (WGS) entry which is preliminary data.</text>
</comment>